<dbReference type="GO" id="GO:0019344">
    <property type="term" value="P:cysteine biosynthetic process"/>
    <property type="evidence" value="ECO:0007669"/>
    <property type="project" value="TreeGrafter"/>
</dbReference>
<dbReference type="PANTHER" id="PTHR30126:SF6">
    <property type="entry name" value="HTH-TYPE TRANSCRIPTIONAL REGULATOR CYSB-RELATED"/>
    <property type="match status" value="1"/>
</dbReference>
<evidence type="ECO:0000313" key="6">
    <source>
        <dbReference type="EMBL" id="PZD82231.1"/>
    </source>
</evidence>
<dbReference type="OrthoDB" id="5297026at2"/>
<evidence type="ECO:0000256" key="3">
    <source>
        <dbReference type="ARBA" id="ARBA00023125"/>
    </source>
</evidence>
<dbReference type="Pfam" id="PF03466">
    <property type="entry name" value="LysR_substrate"/>
    <property type="match status" value="1"/>
</dbReference>
<evidence type="ECO:0000259" key="5">
    <source>
        <dbReference type="PROSITE" id="PS50931"/>
    </source>
</evidence>
<dbReference type="AlphaFoldDB" id="A0A2W1KSE2"/>
<dbReference type="InterPro" id="IPR036390">
    <property type="entry name" value="WH_DNA-bd_sf"/>
</dbReference>
<proteinExistence type="inferred from homology"/>
<dbReference type="GO" id="GO:0003700">
    <property type="term" value="F:DNA-binding transcription factor activity"/>
    <property type="evidence" value="ECO:0007669"/>
    <property type="project" value="InterPro"/>
</dbReference>
<dbReference type="GO" id="GO:0000976">
    <property type="term" value="F:transcription cis-regulatory region binding"/>
    <property type="evidence" value="ECO:0007669"/>
    <property type="project" value="TreeGrafter"/>
</dbReference>
<dbReference type="OMA" id="IADANSM"/>
<dbReference type="GeneID" id="65280047"/>
<sequence>MNLQQLRFICAVVRQNFNASAAADSLYTSQPGVSKQIQLLEEEINVALFVRKGKRIIGMTPAGEQIFTFAQRVVGDIENIRKVGQEFSQGDRGEFVIATTHTQARYSLPKAIKTFTERYPGVQLRLRQGNPTQIAEMLAAGEADVAIATESLNSYAGLVALPCYQWNRVVITPTGHPLLQSQPLTLEAVAAYPIVTYDQAFAGRSLIDKTFANRGLSPNIVLSAIDSDVIKAYVELGLGIGIVAKMAYDPVRDIKLEVIDASHLFDPSTTYLALRQGTYLRGYLYTFIALYAPHLDRNTVDRALDSTVASRALLPLPSGS</sequence>
<dbReference type="PROSITE" id="PS50931">
    <property type="entry name" value="HTH_LYSR"/>
    <property type="match status" value="1"/>
</dbReference>
<dbReference type="PANTHER" id="PTHR30126">
    <property type="entry name" value="HTH-TYPE TRANSCRIPTIONAL REGULATOR"/>
    <property type="match status" value="1"/>
</dbReference>
<keyword evidence="4" id="KW-0804">Transcription</keyword>
<comment type="caution">
    <text evidence="6">The sequence shown here is derived from an EMBL/GenBank/DDBJ whole genome shotgun (WGS) entry which is preliminary data.</text>
</comment>
<evidence type="ECO:0000256" key="1">
    <source>
        <dbReference type="ARBA" id="ARBA00009437"/>
    </source>
</evidence>
<dbReference type="RefSeq" id="WP_012536295.1">
    <property type="nucleotide sequence ID" value="NZ_AP025160.1"/>
</dbReference>
<accession>A0A2W1KSE2</accession>
<dbReference type="CDD" id="cd08413">
    <property type="entry name" value="PBP2_CysB_like"/>
    <property type="match status" value="1"/>
</dbReference>
<dbReference type="NCBIfam" id="NF009327">
    <property type="entry name" value="PRK12684.1"/>
    <property type="match status" value="1"/>
</dbReference>
<organism evidence="6 7">
    <name type="scientific">Acidithiobacillus ferrooxidans</name>
    <name type="common">Thiobacillus ferrooxidans</name>
    <dbReference type="NCBI Taxonomy" id="920"/>
    <lineage>
        <taxon>Bacteria</taxon>
        <taxon>Pseudomonadati</taxon>
        <taxon>Pseudomonadota</taxon>
        <taxon>Acidithiobacillia</taxon>
        <taxon>Acidithiobacillales</taxon>
        <taxon>Acidithiobacillaceae</taxon>
        <taxon>Acidithiobacillus</taxon>
    </lineage>
</organism>
<keyword evidence="3" id="KW-0238">DNA-binding</keyword>
<dbReference type="Gene3D" id="1.10.10.10">
    <property type="entry name" value="Winged helix-like DNA-binding domain superfamily/Winged helix DNA-binding domain"/>
    <property type="match status" value="1"/>
</dbReference>
<dbReference type="Gene3D" id="3.40.190.10">
    <property type="entry name" value="Periplasmic binding protein-like II"/>
    <property type="match status" value="2"/>
</dbReference>
<evidence type="ECO:0000313" key="7">
    <source>
        <dbReference type="Proteomes" id="UP000248886"/>
    </source>
</evidence>
<gene>
    <name evidence="6" type="primary">cysB</name>
    <name evidence="6" type="ORF">DN052_04150</name>
</gene>
<dbReference type="SUPFAM" id="SSF46785">
    <property type="entry name" value="Winged helix' DNA-binding domain"/>
    <property type="match status" value="1"/>
</dbReference>
<name>A0A2W1KSE2_ACIFR</name>
<evidence type="ECO:0000256" key="4">
    <source>
        <dbReference type="ARBA" id="ARBA00023163"/>
    </source>
</evidence>
<comment type="similarity">
    <text evidence="1">Belongs to the LysR transcriptional regulatory family.</text>
</comment>
<feature type="domain" description="HTH lysR-type" evidence="5">
    <location>
        <begin position="1"/>
        <end position="59"/>
    </location>
</feature>
<dbReference type="InterPro" id="IPR000847">
    <property type="entry name" value="LysR_HTH_N"/>
</dbReference>
<keyword evidence="2" id="KW-0805">Transcription regulation</keyword>
<dbReference type="SUPFAM" id="SSF53850">
    <property type="entry name" value="Periplasmic binding protein-like II"/>
    <property type="match status" value="1"/>
</dbReference>
<dbReference type="InterPro" id="IPR037423">
    <property type="entry name" value="CysB_PBP2"/>
</dbReference>
<evidence type="ECO:0000256" key="2">
    <source>
        <dbReference type="ARBA" id="ARBA00023015"/>
    </source>
</evidence>
<dbReference type="EMBL" id="QKQP01000001">
    <property type="protein sequence ID" value="PZD82231.1"/>
    <property type="molecule type" value="Genomic_DNA"/>
</dbReference>
<reference evidence="6 7" key="1">
    <citation type="submission" date="2018-06" db="EMBL/GenBank/DDBJ databases">
        <title>Draft sequence of Acidithiobacillus ferrooxidans CCM 4253.</title>
        <authorList>
            <person name="Moya-Beltran A."/>
            <person name="Castro M."/>
            <person name="Covarrubias P.C."/>
            <person name="Issotta F."/>
            <person name="Janiczek O."/>
            <person name="Mandl M."/>
            <person name="Kucera J."/>
            <person name="Quatrini R."/>
        </authorList>
    </citation>
    <scope>NUCLEOTIDE SEQUENCE [LARGE SCALE GENOMIC DNA]</scope>
    <source>
        <strain evidence="6 7">CCM 4253</strain>
    </source>
</reference>
<protein>
    <submittedName>
        <fullName evidence="6">CysB family HTH-type transcriptional regulator</fullName>
    </submittedName>
</protein>
<dbReference type="Proteomes" id="UP000248886">
    <property type="component" value="Unassembled WGS sequence"/>
</dbReference>
<dbReference type="InterPro" id="IPR036388">
    <property type="entry name" value="WH-like_DNA-bd_sf"/>
</dbReference>
<dbReference type="Pfam" id="PF00126">
    <property type="entry name" value="HTH_1"/>
    <property type="match status" value="1"/>
</dbReference>
<dbReference type="InterPro" id="IPR005119">
    <property type="entry name" value="LysR_subst-bd"/>
</dbReference>
<dbReference type="PRINTS" id="PR00039">
    <property type="entry name" value="HTHLYSR"/>
</dbReference>